<dbReference type="EMBL" id="JAUUTY010000002">
    <property type="protein sequence ID" value="KAK1680864.1"/>
    <property type="molecule type" value="Genomic_DNA"/>
</dbReference>
<feature type="domain" description="Isopenicillin N synthase-like Fe(2+) 2OG dioxygenase" evidence="2">
    <location>
        <begin position="33"/>
        <end position="88"/>
    </location>
</feature>
<organism evidence="3 4">
    <name type="scientific">Lolium multiflorum</name>
    <name type="common">Italian ryegrass</name>
    <name type="synonym">Lolium perenne subsp. multiflorum</name>
    <dbReference type="NCBI Taxonomy" id="4521"/>
    <lineage>
        <taxon>Eukaryota</taxon>
        <taxon>Viridiplantae</taxon>
        <taxon>Streptophyta</taxon>
        <taxon>Embryophyta</taxon>
        <taxon>Tracheophyta</taxon>
        <taxon>Spermatophyta</taxon>
        <taxon>Magnoliopsida</taxon>
        <taxon>Liliopsida</taxon>
        <taxon>Poales</taxon>
        <taxon>Poaceae</taxon>
        <taxon>BOP clade</taxon>
        <taxon>Pooideae</taxon>
        <taxon>Poodae</taxon>
        <taxon>Poeae</taxon>
        <taxon>Poeae Chloroplast Group 2 (Poeae type)</taxon>
        <taxon>Loliodinae</taxon>
        <taxon>Loliinae</taxon>
        <taxon>Lolium</taxon>
    </lineage>
</organism>
<dbReference type="InterPro" id="IPR027443">
    <property type="entry name" value="IPNS-like_sf"/>
</dbReference>
<dbReference type="AlphaFoldDB" id="A0AAD8TFI8"/>
<proteinExistence type="predicted"/>
<dbReference type="SUPFAM" id="SSF51197">
    <property type="entry name" value="Clavaminate synthase-like"/>
    <property type="match status" value="1"/>
</dbReference>
<dbReference type="Gene3D" id="2.60.120.330">
    <property type="entry name" value="B-lactam Antibiotic, Isopenicillin N Synthase, Chain"/>
    <property type="match status" value="1"/>
</dbReference>
<feature type="region of interest" description="Disordered" evidence="1">
    <location>
        <begin position="1"/>
        <end position="30"/>
    </location>
</feature>
<reference evidence="3" key="1">
    <citation type="submission" date="2023-07" db="EMBL/GenBank/DDBJ databases">
        <title>A chromosome-level genome assembly of Lolium multiflorum.</title>
        <authorList>
            <person name="Chen Y."/>
            <person name="Copetti D."/>
            <person name="Kolliker R."/>
            <person name="Studer B."/>
        </authorList>
    </citation>
    <scope>NUCLEOTIDE SEQUENCE</scope>
    <source>
        <strain evidence="3">02402/16</strain>
        <tissue evidence="3">Leaf</tissue>
    </source>
</reference>
<evidence type="ECO:0000313" key="3">
    <source>
        <dbReference type="EMBL" id="KAK1680864.1"/>
    </source>
</evidence>
<gene>
    <name evidence="3" type="ORF">QYE76_041712</name>
</gene>
<name>A0AAD8TFI8_LOLMU</name>
<keyword evidence="4" id="KW-1185">Reference proteome</keyword>
<evidence type="ECO:0000313" key="4">
    <source>
        <dbReference type="Proteomes" id="UP001231189"/>
    </source>
</evidence>
<comment type="caution">
    <text evidence="3">The sequence shown here is derived from an EMBL/GenBank/DDBJ whole genome shotgun (WGS) entry which is preliminary data.</text>
</comment>
<dbReference type="Proteomes" id="UP001231189">
    <property type="component" value="Unassembled WGS sequence"/>
</dbReference>
<accession>A0AAD8TFI8</accession>
<protein>
    <recommendedName>
        <fullName evidence="2">Isopenicillin N synthase-like Fe(2+) 2OG dioxygenase domain-containing protein</fullName>
    </recommendedName>
</protein>
<feature type="compositionally biased region" description="Polar residues" evidence="1">
    <location>
        <begin position="1"/>
        <end position="10"/>
    </location>
</feature>
<evidence type="ECO:0000256" key="1">
    <source>
        <dbReference type="SAM" id="MobiDB-lite"/>
    </source>
</evidence>
<evidence type="ECO:0000259" key="2">
    <source>
        <dbReference type="Pfam" id="PF03171"/>
    </source>
</evidence>
<sequence length="101" mass="10870">MVNRGRSVQSHGAPAVRGGGSLHDGPDNGVCQEVMHHQDHGWTPVPAIPGALHVHLSDHLEVLSNGQLRSLVYWAILNTDEARVSIASIQVCSCQQPKAEH</sequence>
<dbReference type="InterPro" id="IPR044861">
    <property type="entry name" value="IPNS-like_FE2OG_OXY"/>
</dbReference>
<dbReference type="Pfam" id="PF03171">
    <property type="entry name" value="2OG-FeII_Oxy"/>
    <property type="match status" value="1"/>
</dbReference>